<feature type="region of interest" description="Disordered" evidence="1">
    <location>
        <begin position="1"/>
        <end position="20"/>
    </location>
</feature>
<dbReference type="OrthoDB" id="4562195at2"/>
<evidence type="ECO:0000313" key="3">
    <source>
        <dbReference type="EMBL" id="OPC80353.1"/>
    </source>
</evidence>
<keyword evidence="4" id="KW-1185">Reference proteome</keyword>
<evidence type="ECO:0000259" key="2">
    <source>
        <dbReference type="Pfam" id="PF04149"/>
    </source>
</evidence>
<dbReference type="AlphaFoldDB" id="A0A1T3NU01"/>
<evidence type="ECO:0000313" key="4">
    <source>
        <dbReference type="Proteomes" id="UP000190037"/>
    </source>
</evidence>
<protein>
    <recommendedName>
        <fullName evidence="2">DUF397 domain-containing protein</fullName>
    </recommendedName>
</protein>
<accession>A0A1T3NU01</accession>
<proteinExistence type="predicted"/>
<dbReference type="Proteomes" id="UP000190037">
    <property type="component" value="Unassembled WGS sequence"/>
</dbReference>
<evidence type="ECO:0000256" key="1">
    <source>
        <dbReference type="SAM" id="MobiDB-lite"/>
    </source>
</evidence>
<dbReference type="RefSeq" id="WP_078974612.1">
    <property type="nucleotide sequence ID" value="NZ_MWQN01000001.1"/>
</dbReference>
<dbReference type="EMBL" id="MWQN01000001">
    <property type="protein sequence ID" value="OPC80353.1"/>
    <property type="molecule type" value="Genomic_DNA"/>
</dbReference>
<gene>
    <name evidence="3" type="ORF">B4N89_04780</name>
</gene>
<dbReference type="InterPro" id="IPR007278">
    <property type="entry name" value="DUF397"/>
</dbReference>
<dbReference type="STRING" id="159449.B4N89_04780"/>
<name>A0A1T3NU01_9ACTN</name>
<comment type="caution">
    <text evidence="3">The sequence shown here is derived from an EMBL/GenBank/DDBJ whole genome shotgun (WGS) entry which is preliminary data.</text>
</comment>
<feature type="domain" description="DUF397" evidence="2">
    <location>
        <begin position="10"/>
        <end position="60"/>
    </location>
</feature>
<reference evidence="3 4" key="1">
    <citation type="submission" date="2017-03" db="EMBL/GenBank/DDBJ databases">
        <title>Draft genome sequence of Streptomyces scabrisporus NF3, endophyte isolated from Amphipterygium adstringens.</title>
        <authorList>
            <person name="Vazquez M."/>
            <person name="Ceapa C.D."/>
            <person name="Rodriguez Luna D."/>
            <person name="Sanchez Esquivel S."/>
        </authorList>
    </citation>
    <scope>NUCLEOTIDE SEQUENCE [LARGE SCALE GENOMIC DNA]</scope>
    <source>
        <strain evidence="3 4">NF3</strain>
    </source>
</reference>
<dbReference type="Pfam" id="PF04149">
    <property type="entry name" value="DUF397"/>
    <property type="match status" value="1"/>
</dbReference>
<organism evidence="3 4">
    <name type="scientific">Embleya scabrispora</name>
    <dbReference type="NCBI Taxonomy" id="159449"/>
    <lineage>
        <taxon>Bacteria</taxon>
        <taxon>Bacillati</taxon>
        <taxon>Actinomycetota</taxon>
        <taxon>Actinomycetes</taxon>
        <taxon>Kitasatosporales</taxon>
        <taxon>Streptomycetaceae</taxon>
        <taxon>Embleya</taxon>
    </lineage>
</organism>
<sequence length="62" mass="6692">MTRERIATGTWRKSSYSGNQGGDCVEVAPLTGAVGVRDSKVGESPIVRTRAEAWAAFLDSHR</sequence>